<dbReference type="RefSeq" id="WP_102996402.1">
    <property type="nucleotide sequence ID" value="NZ_CP025938.1"/>
</dbReference>
<dbReference type="InterPro" id="IPR036397">
    <property type="entry name" value="RNaseH_sf"/>
</dbReference>
<dbReference type="AlphaFoldDB" id="A0A2I7SKN2"/>
<name>A0A2I7SKN2_9FLAO</name>
<dbReference type="OrthoDB" id="612554at2"/>
<protein>
    <recommendedName>
        <fullName evidence="3">Integrase catalytic domain-containing protein</fullName>
    </recommendedName>
</protein>
<organism evidence="1 2">
    <name type="scientific">Pseudotamlana carrageenivorans</name>
    <dbReference type="NCBI Taxonomy" id="2069432"/>
    <lineage>
        <taxon>Bacteria</taxon>
        <taxon>Pseudomonadati</taxon>
        <taxon>Bacteroidota</taxon>
        <taxon>Flavobacteriia</taxon>
        <taxon>Flavobacteriales</taxon>
        <taxon>Flavobacteriaceae</taxon>
        <taxon>Pseudotamlana</taxon>
    </lineage>
</organism>
<gene>
    <name evidence="1" type="ORF">C1A40_13800</name>
</gene>
<sequence length="676" mass="79486">MFEYYNNTLCVQGGWLDEAGIITQNALKVLLYRGKVKKARSGRGLGNYALYVYESLPQRFRNIIEHDLQIDPYKESKTIKFAKYLKFDENASAFFSNYELEDGRYLSEANMEAVKTYTANAEVFYTIRLLHNKITTANPKINKGELWERFTKSIHNLSKEIKKRYPFDLPTNPRALRAKYESCILEKPNKRYPRTGLEGLIHDNYCNNYRLKINDAVGDWLLAMKCLPINFSFYELQQKYLEVRCDHGWPYLAESAIANYLKEPERMRLWMLAGKGEEEYNKKYAHTLSKDKNRLFPNAHWAIDGTKFDVVHFWDTKSKMASVCKINVLIDVYSEKILGYSFSLTENHIDHFIAVRMAVNEAGAKPYHFTYDAQAAHRSKKMQELYDKLIAKGGNHYHHKVGRKSNPIEQLFNRLQQQVIMKRWFSDGQSIKAHQSRSKANMDFIEKNKGALPTYDELQMHWELMVQEWNNNPRSKKSTKSREEFYNETSEHRTDIGVLERASMFWLNETTPKRYYAFGMPLTVAGQDYLYEVYDADGDIDMDFRLKYVQQKLIVSYDPEYLDDYIALYRLNDKNEKVFVAYAQKKRLHVEVPILQEPGEKQRALKDIEVREKEKSRDWEAYNALVERTGISPEKLIDEQNAMIENSEFNAKRAAYATKEENLISDNNSFFNRATR</sequence>
<evidence type="ECO:0000313" key="2">
    <source>
        <dbReference type="Proteomes" id="UP000236592"/>
    </source>
</evidence>
<dbReference type="Gene3D" id="3.30.420.10">
    <property type="entry name" value="Ribonuclease H-like superfamily/Ribonuclease H"/>
    <property type="match status" value="1"/>
</dbReference>
<reference evidence="2" key="1">
    <citation type="submission" date="2018-01" db="EMBL/GenBank/DDBJ databases">
        <title>Complete genome of Tamlana sp. UJ94.</title>
        <authorList>
            <person name="Jung J."/>
            <person name="Chung D."/>
            <person name="Bae S.S."/>
            <person name="Baek K."/>
        </authorList>
    </citation>
    <scope>NUCLEOTIDE SEQUENCE [LARGE SCALE GENOMIC DNA]</scope>
    <source>
        <strain evidence="2">UJ94</strain>
    </source>
</reference>
<evidence type="ECO:0008006" key="3">
    <source>
        <dbReference type="Google" id="ProtNLM"/>
    </source>
</evidence>
<proteinExistence type="predicted"/>
<dbReference type="SUPFAM" id="SSF53098">
    <property type="entry name" value="Ribonuclease H-like"/>
    <property type="match status" value="1"/>
</dbReference>
<keyword evidence="2" id="KW-1185">Reference proteome</keyword>
<accession>A0A2I7SKN2</accession>
<dbReference type="Proteomes" id="UP000236592">
    <property type="component" value="Chromosome"/>
</dbReference>
<dbReference type="InterPro" id="IPR012337">
    <property type="entry name" value="RNaseH-like_sf"/>
</dbReference>
<evidence type="ECO:0000313" key="1">
    <source>
        <dbReference type="EMBL" id="AUS06451.1"/>
    </source>
</evidence>
<dbReference type="KEGG" id="taj:C1A40_13800"/>
<dbReference type="GO" id="GO:0003676">
    <property type="term" value="F:nucleic acid binding"/>
    <property type="evidence" value="ECO:0007669"/>
    <property type="project" value="InterPro"/>
</dbReference>
<dbReference type="EMBL" id="CP025938">
    <property type="protein sequence ID" value="AUS06451.1"/>
    <property type="molecule type" value="Genomic_DNA"/>
</dbReference>